<comment type="caution">
    <text evidence="2">The sequence shown here is derived from an EMBL/GenBank/DDBJ whole genome shotgun (WGS) entry which is preliminary data.</text>
</comment>
<dbReference type="AlphaFoldDB" id="A0A2S8GUT8"/>
<name>A0A2S8GUT8_9BACT</name>
<keyword evidence="1" id="KW-0732">Signal</keyword>
<accession>A0A2S8GUT8</accession>
<dbReference type="OrthoDB" id="251743at2"/>
<evidence type="ECO:0000313" key="3">
    <source>
        <dbReference type="Proteomes" id="UP000237819"/>
    </source>
</evidence>
<sequence>MHRGFALLLLLLLPSWGSAQELLVPPEHHEWASFPEGSWKQIKQVTETFKDGELLSSMTTTLTIRLKEVGRDFIVLEREAKSEVSGQVFEKPIREFRSGINGQTGSQRVLITPGGEQKLSILGKSYQCEVRQMEVLGEPTKVTGKVFYQPDTPPYILRREHAFTPKGADAPEKKMVSEVIALDKPYPVLTEIKTVAFIVQKTTSAEETTETVEAQCVDVPGFVVGTWMTAYDAEGKLKSKTTVQLLNYEVATEKMIPATTNKPGLFRNKRQQRRLFDEGTSAK</sequence>
<evidence type="ECO:0000313" key="2">
    <source>
        <dbReference type="EMBL" id="PQO48141.1"/>
    </source>
</evidence>
<reference evidence="2 3" key="1">
    <citation type="submission" date="2018-02" db="EMBL/GenBank/DDBJ databases">
        <title>Comparative genomes isolates from brazilian mangrove.</title>
        <authorList>
            <person name="Araujo J.E."/>
            <person name="Taketani R.G."/>
            <person name="Silva M.C.P."/>
            <person name="Loureco M.V."/>
            <person name="Andreote F.D."/>
        </authorList>
    </citation>
    <scope>NUCLEOTIDE SEQUENCE [LARGE SCALE GENOMIC DNA]</scope>
    <source>
        <strain evidence="2 3">Nap-Phe MGV</strain>
    </source>
</reference>
<organism evidence="2 3">
    <name type="scientific">Blastopirellula marina</name>
    <dbReference type="NCBI Taxonomy" id="124"/>
    <lineage>
        <taxon>Bacteria</taxon>
        <taxon>Pseudomonadati</taxon>
        <taxon>Planctomycetota</taxon>
        <taxon>Planctomycetia</taxon>
        <taxon>Pirellulales</taxon>
        <taxon>Pirellulaceae</taxon>
        <taxon>Blastopirellula</taxon>
    </lineage>
</organism>
<protein>
    <submittedName>
        <fullName evidence="2">Uncharacterized protein</fullName>
    </submittedName>
</protein>
<dbReference type="EMBL" id="PUHZ01000001">
    <property type="protein sequence ID" value="PQO48141.1"/>
    <property type="molecule type" value="Genomic_DNA"/>
</dbReference>
<gene>
    <name evidence="2" type="ORF">C5Y93_00220</name>
</gene>
<proteinExistence type="predicted"/>
<dbReference type="Proteomes" id="UP000237819">
    <property type="component" value="Unassembled WGS sequence"/>
</dbReference>
<evidence type="ECO:0000256" key="1">
    <source>
        <dbReference type="SAM" id="SignalP"/>
    </source>
</evidence>
<dbReference type="RefSeq" id="WP_105333372.1">
    <property type="nucleotide sequence ID" value="NZ_PUHZ01000001.1"/>
</dbReference>
<feature type="signal peptide" evidence="1">
    <location>
        <begin position="1"/>
        <end position="19"/>
    </location>
</feature>
<feature type="chain" id="PRO_5015425827" evidence="1">
    <location>
        <begin position="20"/>
        <end position="283"/>
    </location>
</feature>